<dbReference type="Proteomes" id="UP000251889">
    <property type="component" value="Unassembled WGS sequence"/>
</dbReference>
<keyword evidence="3" id="KW-1185">Reference proteome</keyword>
<evidence type="ECO:0000313" key="3">
    <source>
        <dbReference type="Proteomes" id="UP000251889"/>
    </source>
</evidence>
<comment type="caution">
    <text evidence="2">The sequence shown here is derived from an EMBL/GenBank/DDBJ whole genome shotgun (WGS) entry which is preliminary data.</text>
</comment>
<name>A0A364XXB2_9BACT</name>
<dbReference type="AlphaFoldDB" id="A0A364XXB2"/>
<sequence length="238" mass="27482">MSGFPTAYLTIYKYLVAVNNYTNMPSVIRNSIVKLLFGTIVLELEDTKRQLDQERAQRKDLQNRVLKAYRRNHELDVLIQEFIRKSKDGRKYCKIVSSKKDSLRKFVMTIDQFPSRVEGEIEIFIFDPGHYCAVGRTYARTVDNRLVIEECSAWLESDHGLGSAMITELVEAVNIYNRVASERDGVKTIQSIFYQFKEMDLVLTGANKLRGFFEKQQFTVMINEIANTGFAQKTFSVS</sequence>
<dbReference type="RefSeq" id="WP_112748987.1">
    <property type="nucleotide sequence ID" value="NZ_QMFY01000014.1"/>
</dbReference>
<dbReference type="EMBL" id="QMFY01000014">
    <property type="protein sequence ID" value="RAV98877.1"/>
    <property type="molecule type" value="Genomic_DNA"/>
</dbReference>
<organism evidence="2 3">
    <name type="scientific">Pseudochryseolinea flava</name>
    <dbReference type="NCBI Taxonomy" id="2059302"/>
    <lineage>
        <taxon>Bacteria</taxon>
        <taxon>Pseudomonadati</taxon>
        <taxon>Bacteroidota</taxon>
        <taxon>Cytophagia</taxon>
        <taxon>Cytophagales</taxon>
        <taxon>Fulvivirgaceae</taxon>
        <taxon>Pseudochryseolinea</taxon>
    </lineage>
</organism>
<evidence type="ECO:0000256" key="1">
    <source>
        <dbReference type="SAM" id="Coils"/>
    </source>
</evidence>
<proteinExistence type="predicted"/>
<feature type="coiled-coil region" evidence="1">
    <location>
        <begin position="44"/>
        <end position="71"/>
    </location>
</feature>
<keyword evidence="1" id="KW-0175">Coiled coil</keyword>
<evidence type="ECO:0000313" key="2">
    <source>
        <dbReference type="EMBL" id="RAV98877.1"/>
    </source>
</evidence>
<gene>
    <name evidence="2" type="ORF">DQQ10_21485</name>
</gene>
<protein>
    <submittedName>
        <fullName evidence="2">Uncharacterized protein</fullName>
    </submittedName>
</protein>
<accession>A0A364XXB2</accession>
<reference evidence="2 3" key="1">
    <citation type="submission" date="2018-06" db="EMBL/GenBank/DDBJ databases">
        <title>Chryseolinea flavus sp. nov., a member of the phylum Bacteroidetes isolated from soil.</title>
        <authorList>
            <person name="Li Y."/>
            <person name="Wang J."/>
        </authorList>
    </citation>
    <scope>NUCLEOTIDE SEQUENCE [LARGE SCALE GENOMIC DNA]</scope>
    <source>
        <strain evidence="2 3">SDU1-6</strain>
    </source>
</reference>